<name>S8BK77_DACHA</name>
<gene>
    <name evidence="3" type="ORF">H072_10924</name>
</gene>
<sequence length="358" mass="40359">MAPSAFFSFCILWSSCLAIVAAEEPTDDIRAQRPALPLTNASSTSKSNIFIVFILVQFALLLQPRGSLVYIARQTWLWRINPVLCLYETALVVYYLLFPQSNSLSISIIGFKQTAMALLFVRGLPLATDVRTGEEIHSSRITDITHHRQIADTIEIVTWSRFLNPHDSWQPLGEAYPIPVDDNPFGMHSTDKRKQVIGVVAILVAIFRIRSIQDAPFITTLLSLYVINWSSIQTLMLLGYPMYSNGASSDLEDAAKGPKYENEQISNQAKRILYHARTFRKKRAIDHLVHLVWLWIVIQYICDLISADRGVLFEISGSKLYSGDPSTETLVHHIESIETLLNPLSDKSLRVVLPTTQS</sequence>
<protein>
    <submittedName>
        <fullName evidence="3">Uncharacterized protein</fullName>
    </submittedName>
</protein>
<dbReference type="AlphaFoldDB" id="S8BK77"/>
<accession>S8BK77</accession>
<reference evidence="4" key="2">
    <citation type="submission" date="2013-04" db="EMBL/GenBank/DDBJ databases">
        <title>Genomic mechanisms accounting for the adaptation to parasitism in nematode-trapping fungi.</title>
        <authorList>
            <person name="Ahren D.G."/>
        </authorList>
    </citation>
    <scope>NUCLEOTIDE SEQUENCE [LARGE SCALE GENOMIC DNA]</scope>
    <source>
        <strain evidence="4">CBS 200.50</strain>
    </source>
</reference>
<dbReference type="HOGENOM" id="CLU_773920_0_0_1"/>
<evidence type="ECO:0000256" key="1">
    <source>
        <dbReference type="SAM" id="Phobius"/>
    </source>
</evidence>
<keyword evidence="1" id="KW-1133">Transmembrane helix</keyword>
<keyword evidence="4" id="KW-1185">Reference proteome</keyword>
<feature type="chain" id="PRO_5004549049" evidence="2">
    <location>
        <begin position="23"/>
        <end position="358"/>
    </location>
</feature>
<feature type="signal peptide" evidence="2">
    <location>
        <begin position="1"/>
        <end position="22"/>
    </location>
</feature>
<feature type="transmembrane region" description="Helical" evidence="1">
    <location>
        <begin position="46"/>
        <end position="64"/>
    </location>
</feature>
<evidence type="ECO:0000313" key="3">
    <source>
        <dbReference type="EMBL" id="EPS35647.1"/>
    </source>
</evidence>
<keyword evidence="1" id="KW-0472">Membrane</keyword>
<proteinExistence type="predicted"/>
<feature type="transmembrane region" description="Helical" evidence="1">
    <location>
        <begin position="76"/>
        <end position="97"/>
    </location>
</feature>
<organism evidence="3 4">
    <name type="scientific">Dactylellina haptotyla (strain CBS 200.50)</name>
    <name type="common">Nematode-trapping fungus</name>
    <name type="synonym">Monacrosporium haptotylum</name>
    <dbReference type="NCBI Taxonomy" id="1284197"/>
    <lineage>
        <taxon>Eukaryota</taxon>
        <taxon>Fungi</taxon>
        <taxon>Dikarya</taxon>
        <taxon>Ascomycota</taxon>
        <taxon>Pezizomycotina</taxon>
        <taxon>Orbiliomycetes</taxon>
        <taxon>Orbiliales</taxon>
        <taxon>Orbiliaceae</taxon>
        <taxon>Dactylellina</taxon>
    </lineage>
</organism>
<keyword evidence="1" id="KW-0812">Transmembrane</keyword>
<dbReference type="EMBL" id="AQGS01001087">
    <property type="protein sequence ID" value="EPS35647.1"/>
    <property type="molecule type" value="Genomic_DNA"/>
</dbReference>
<keyword evidence="2" id="KW-0732">Signal</keyword>
<dbReference type="Proteomes" id="UP000015100">
    <property type="component" value="Unassembled WGS sequence"/>
</dbReference>
<reference evidence="3 4" key="1">
    <citation type="journal article" date="2013" name="PLoS Genet.">
        <title>Genomic mechanisms accounting for the adaptation to parasitism in nematode-trapping fungi.</title>
        <authorList>
            <person name="Meerupati T."/>
            <person name="Andersson K.M."/>
            <person name="Friman E."/>
            <person name="Kumar D."/>
            <person name="Tunlid A."/>
            <person name="Ahren D."/>
        </authorList>
    </citation>
    <scope>NUCLEOTIDE SEQUENCE [LARGE SCALE GENOMIC DNA]</scope>
    <source>
        <strain evidence="3 4">CBS 200.50</strain>
    </source>
</reference>
<evidence type="ECO:0000313" key="4">
    <source>
        <dbReference type="Proteomes" id="UP000015100"/>
    </source>
</evidence>
<comment type="caution">
    <text evidence="3">The sequence shown here is derived from an EMBL/GenBank/DDBJ whole genome shotgun (WGS) entry which is preliminary data.</text>
</comment>
<evidence type="ECO:0000256" key="2">
    <source>
        <dbReference type="SAM" id="SignalP"/>
    </source>
</evidence>